<dbReference type="Proteomes" id="UP000814140">
    <property type="component" value="Unassembled WGS sequence"/>
</dbReference>
<protein>
    <submittedName>
        <fullName evidence="1">Uncharacterized protein</fullName>
    </submittedName>
</protein>
<reference evidence="1" key="1">
    <citation type="submission" date="2021-03" db="EMBL/GenBank/DDBJ databases">
        <authorList>
            <consortium name="DOE Joint Genome Institute"/>
            <person name="Ahrendt S."/>
            <person name="Looney B.P."/>
            <person name="Miyauchi S."/>
            <person name="Morin E."/>
            <person name="Drula E."/>
            <person name="Courty P.E."/>
            <person name="Chicoki N."/>
            <person name="Fauchery L."/>
            <person name="Kohler A."/>
            <person name="Kuo A."/>
            <person name="Labutti K."/>
            <person name="Pangilinan J."/>
            <person name="Lipzen A."/>
            <person name="Riley R."/>
            <person name="Andreopoulos W."/>
            <person name="He G."/>
            <person name="Johnson J."/>
            <person name="Barry K.W."/>
            <person name="Grigoriev I.V."/>
            <person name="Nagy L."/>
            <person name="Hibbett D."/>
            <person name="Henrissat B."/>
            <person name="Matheny P.B."/>
            <person name="Labbe J."/>
            <person name="Martin F."/>
        </authorList>
    </citation>
    <scope>NUCLEOTIDE SEQUENCE</scope>
    <source>
        <strain evidence="1">HHB10654</strain>
    </source>
</reference>
<comment type="caution">
    <text evidence="1">The sequence shown here is derived from an EMBL/GenBank/DDBJ whole genome shotgun (WGS) entry which is preliminary data.</text>
</comment>
<keyword evidence="2" id="KW-1185">Reference proteome</keyword>
<reference evidence="1" key="2">
    <citation type="journal article" date="2022" name="New Phytol.">
        <title>Evolutionary transition to the ectomycorrhizal habit in the genomes of a hyperdiverse lineage of mushroom-forming fungi.</title>
        <authorList>
            <person name="Looney B."/>
            <person name="Miyauchi S."/>
            <person name="Morin E."/>
            <person name="Drula E."/>
            <person name="Courty P.E."/>
            <person name="Kohler A."/>
            <person name="Kuo A."/>
            <person name="LaButti K."/>
            <person name="Pangilinan J."/>
            <person name="Lipzen A."/>
            <person name="Riley R."/>
            <person name="Andreopoulos W."/>
            <person name="He G."/>
            <person name="Johnson J."/>
            <person name="Nolan M."/>
            <person name="Tritt A."/>
            <person name="Barry K.W."/>
            <person name="Grigoriev I.V."/>
            <person name="Nagy L.G."/>
            <person name="Hibbett D."/>
            <person name="Henrissat B."/>
            <person name="Matheny P.B."/>
            <person name="Labbe J."/>
            <person name="Martin F.M."/>
        </authorList>
    </citation>
    <scope>NUCLEOTIDE SEQUENCE</scope>
    <source>
        <strain evidence="1">HHB10654</strain>
    </source>
</reference>
<name>A0ACB8SZ14_9AGAM</name>
<accession>A0ACB8SZ14</accession>
<evidence type="ECO:0000313" key="1">
    <source>
        <dbReference type="EMBL" id="KAI0061417.1"/>
    </source>
</evidence>
<gene>
    <name evidence="1" type="ORF">BV25DRAFT_1826549</name>
</gene>
<evidence type="ECO:0000313" key="2">
    <source>
        <dbReference type="Proteomes" id="UP000814140"/>
    </source>
</evidence>
<sequence>MAVEDSDTRQFLDTVEGEITFFRSLMRARPVGLHRHFHALSMRSAIHQDTGRYVSIDDIWDKLKTCYDLDAVETLEMEGYESPGSSSSTPRVIASPSPSDNLATHPFFRKEYELPFEESYEALVSARRVRESASPVSSPSPPPLAKAAGTRSRKRGRRNANTAGLVGGESDSSALTQESGDESVVPTPRESVATGTDAGTEYADDEEVEVAASPALSVFAKPTRGRGGKAKRGGGRGRGAAAGPSRAAKKRKR</sequence>
<proteinExistence type="predicted"/>
<dbReference type="EMBL" id="MU277212">
    <property type="protein sequence ID" value="KAI0061417.1"/>
    <property type="molecule type" value="Genomic_DNA"/>
</dbReference>
<organism evidence="1 2">
    <name type="scientific">Artomyces pyxidatus</name>
    <dbReference type="NCBI Taxonomy" id="48021"/>
    <lineage>
        <taxon>Eukaryota</taxon>
        <taxon>Fungi</taxon>
        <taxon>Dikarya</taxon>
        <taxon>Basidiomycota</taxon>
        <taxon>Agaricomycotina</taxon>
        <taxon>Agaricomycetes</taxon>
        <taxon>Russulales</taxon>
        <taxon>Auriscalpiaceae</taxon>
        <taxon>Artomyces</taxon>
    </lineage>
</organism>